<keyword evidence="3" id="KW-1185">Reference proteome</keyword>
<accession>A0A140DW16</accession>
<organism evidence="2 3">
    <name type="scientific">Faecalibaculum rodentium</name>
    <dbReference type="NCBI Taxonomy" id="1702221"/>
    <lineage>
        <taxon>Bacteria</taxon>
        <taxon>Bacillati</taxon>
        <taxon>Bacillota</taxon>
        <taxon>Erysipelotrichia</taxon>
        <taxon>Erysipelotrichales</taxon>
        <taxon>Erysipelotrichaceae</taxon>
        <taxon>Faecalibaculum</taxon>
    </lineage>
</organism>
<feature type="region of interest" description="Disordered" evidence="1">
    <location>
        <begin position="1"/>
        <end position="43"/>
    </location>
</feature>
<protein>
    <submittedName>
        <fullName evidence="2">Uncharacterized protein</fullName>
    </submittedName>
</protein>
<name>A0A140DW16_9FIRM</name>
<reference evidence="2 3" key="1">
    <citation type="journal article" date="2016" name="Gut Pathog.">
        <title>Whole genome sequencing of "Faecalibaculum rodentium" ALO17, isolated from C57BL/6J laboratory mouse feces.</title>
        <authorList>
            <person name="Lim S."/>
            <person name="Chang D.H."/>
            <person name="Ahn S."/>
            <person name="Kim B.C."/>
        </authorList>
    </citation>
    <scope>NUCLEOTIDE SEQUENCE [LARGE SCALE GENOMIC DNA]</scope>
    <source>
        <strain evidence="2 3">Alo17</strain>
    </source>
</reference>
<evidence type="ECO:0000256" key="1">
    <source>
        <dbReference type="SAM" id="MobiDB-lite"/>
    </source>
</evidence>
<dbReference type="STRING" id="1702221.AALO17_17090"/>
<gene>
    <name evidence="2" type="ORF">AALO17_17090</name>
</gene>
<dbReference type="AlphaFoldDB" id="A0A140DW16"/>
<proteinExistence type="predicted"/>
<evidence type="ECO:0000313" key="3">
    <source>
        <dbReference type="Proteomes" id="UP000069771"/>
    </source>
</evidence>
<dbReference type="Proteomes" id="UP000069771">
    <property type="component" value="Chromosome"/>
</dbReference>
<sequence>MHEAEKSLKTDRMTGKSGPETGGPGIRHRRAESPVMPCRPGTWRGDAVVKVTPVTDVYFSGHFSCLSHFGKGDDVLYT</sequence>
<feature type="compositionally biased region" description="Basic and acidic residues" evidence="1">
    <location>
        <begin position="1"/>
        <end position="14"/>
    </location>
</feature>
<dbReference type="EMBL" id="CP011391">
    <property type="protein sequence ID" value="AMK54843.1"/>
    <property type="molecule type" value="Genomic_DNA"/>
</dbReference>
<evidence type="ECO:0000313" key="2">
    <source>
        <dbReference type="EMBL" id="AMK54843.1"/>
    </source>
</evidence>
<dbReference type="KEGG" id="fro:AALO17_17090"/>